<feature type="region of interest" description="Disordered" evidence="6">
    <location>
        <begin position="16"/>
        <end position="46"/>
    </location>
</feature>
<keyword evidence="9" id="KW-1185">Reference proteome</keyword>
<keyword evidence="3" id="KW-0677">Repeat</keyword>
<protein>
    <recommendedName>
        <fullName evidence="7">IFT140 first beta-propeller domain-containing protein</fullName>
    </recommendedName>
</protein>
<evidence type="ECO:0000256" key="4">
    <source>
        <dbReference type="ARBA" id="ARBA00023242"/>
    </source>
</evidence>
<dbReference type="EMBL" id="CAJGYM010000028">
    <property type="protein sequence ID" value="CAD6192569.1"/>
    <property type="molecule type" value="Genomic_DNA"/>
</dbReference>
<feature type="region of interest" description="Disordered" evidence="6">
    <location>
        <begin position="544"/>
        <end position="935"/>
    </location>
</feature>
<feature type="compositionally biased region" description="Polar residues" evidence="6">
    <location>
        <begin position="19"/>
        <end position="42"/>
    </location>
</feature>
<evidence type="ECO:0000256" key="1">
    <source>
        <dbReference type="ARBA" id="ARBA00004123"/>
    </source>
</evidence>
<dbReference type="InterPro" id="IPR015943">
    <property type="entry name" value="WD40/YVTN_repeat-like_dom_sf"/>
</dbReference>
<evidence type="ECO:0000313" key="8">
    <source>
        <dbReference type="EMBL" id="CAD6192569.1"/>
    </source>
</evidence>
<dbReference type="SMART" id="SM00320">
    <property type="entry name" value="WD40"/>
    <property type="match status" value="7"/>
</dbReference>
<evidence type="ECO:0000256" key="6">
    <source>
        <dbReference type="SAM" id="MobiDB-lite"/>
    </source>
</evidence>
<dbReference type="CDD" id="cd00200">
    <property type="entry name" value="WD40"/>
    <property type="match status" value="1"/>
</dbReference>
<dbReference type="PROSITE" id="PS50082">
    <property type="entry name" value="WD_REPEATS_2"/>
    <property type="match status" value="7"/>
</dbReference>
<dbReference type="OrthoDB" id="16717at2759"/>
<feature type="compositionally biased region" description="Low complexity" evidence="6">
    <location>
        <begin position="666"/>
        <end position="682"/>
    </location>
</feature>
<feature type="repeat" description="WD" evidence="5">
    <location>
        <begin position="260"/>
        <end position="285"/>
    </location>
</feature>
<dbReference type="FunFam" id="2.130.10.10:FF:000237">
    <property type="entry name" value="Flowering time control protein FY"/>
    <property type="match status" value="1"/>
</dbReference>
<dbReference type="SUPFAM" id="SSF50978">
    <property type="entry name" value="WD40 repeat-like"/>
    <property type="match status" value="1"/>
</dbReference>
<feature type="repeat" description="WD" evidence="5">
    <location>
        <begin position="176"/>
        <end position="208"/>
    </location>
</feature>
<dbReference type="InterPro" id="IPR045245">
    <property type="entry name" value="Pfs2-like"/>
</dbReference>
<feature type="compositionally biased region" description="Polar residues" evidence="6">
    <location>
        <begin position="565"/>
        <end position="574"/>
    </location>
</feature>
<gene>
    <name evidence="8" type="ORF">CAUJ_LOCUS8488</name>
</gene>
<dbReference type="PROSITE" id="PS50294">
    <property type="entry name" value="WD_REPEATS_REGION"/>
    <property type="match status" value="4"/>
</dbReference>
<feature type="compositionally biased region" description="Pro residues" evidence="6">
    <location>
        <begin position="609"/>
        <end position="648"/>
    </location>
</feature>
<evidence type="ECO:0000256" key="2">
    <source>
        <dbReference type="ARBA" id="ARBA00022574"/>
    </source>
</evidence>
<comment type="subcellular location">
    <subcellularLocation>
        <location evidence="1">Nucleus</location>
    </subcellularLocation>
</comment>
<feature type="compositionally biased region" description="Basic and acidic residues" evidence="6">
    <location>
        <begin position="863"/>
        <end position="882"/>
    </location>
</feature>
<feature type="repeat" description="WD" evidence="5">
    <location>
        <begin position="218"/>
        <end position="250"/>
    </location>
</feature>
<dbReference type="Pfam" id="PF23383">
    <property type="entry name" value="Beta-prop_IFT140_1st"/>
    <property type="match status" value="1"/>
</dbReference>
<organism evidence="8 9">
    <name type="scientific">Caenorhabditis auriculariae</name>
    <dbReference type="NCBI Taxonomy" id="2777116"/>
    <lineage>
        <taxon>Eukaryota</taxon>
        <taxon>Metazoa</taxon>
        <taxon>Ecdysozoa</taxon>
        <taxon>Nematoda</taxon>
        <taxon>Chromadorea</taxon>
        <taxon>Rhabditida</taxon>
        <taxon>Rhabditina</taxon>
        <taxon>Rhabditomorpha</taxon>
        <taxon>Rhabditoidea</taxon>
        <taxon>Rhabditidae</taxon>
        <taxon>Peloderinae</taxon>
        <taxon>Caenorhabditis</taxon>
    </lineage>
</organism>
<dbReference type="Pfam" id="PF00400">
    <property type="entry name" value="WD40"/>
    <property type="match status" value="5"/>
</dbReference>
<comment type="caution">
    <text evidence="8">The sequence shown here is derived from an EMBL/GenBank/DDBJ whole genome shotgun (WGS) entry which is preliminary data.</text>
</comment>
<dbReference type="InterPro" id="IPR001680">
    <property type="entry name" value="WD40_rpt"/>
</dbReference>
<feature type="compositionally biased region" description="Pro residues" evidence="6">
    <location>
        <begin position="721"/>
        <end position="730"/>
    </location>
</feature>
<proteinExistence type="predicted"/>
<feature type="domain" description="IFT140 first beta-propeller" evidence="7">
    <location>
        <begin position="134"/>
        <end position="210"/>
    </location>
</feature>
<dbReference type="Gene3D" id="2.130.10.10">
    <property type="entry name" value="YVTN repeat-like/Quinoprotein amine dehydrogenase"/>
    <property type="match status" value="2"/>
</dbReference>
<dbReference type="Proteomes" id="UP000835052">
    <property type="component" value="Unassembled WGS sequence"/>
</dbReference>
<evidence type="ECO:0000256" key="5">
    <source>
        <dbReference type="PROSITE-ProRule" id="PRU00221"/>
    </source>
</evidence>
<dbReference type="PANTHER" id="PTHR22836">
    <property type="entry name" value="WD40 REPEAT PROTEIN"/>
    <property type="match status" value="1"/>
</dbReference>
<feature type="repeat" description="WD" evidence="5">
    <location>
        <begin position="141"/>
        <end position="166"/>
    </location>
</feature>
<feature type="compositionally biased region" description="Low complexity" evidence="6">
    <location>
        <begin position="590"/>
        <end position="608"/>
    </location>
</feature>
<dbReference type="GO" id="GO:0031124">
    <property type="term" value="P:mRNA 3'-end processing"/>
    <property type="evidence" value="ECO:0007669"/>
    <property type="project" value="InterPro"/>
</dbReference>
<evidence type="ECO:0000259" key="7">
    <source>
        <dbReference type="Pfam" id="PF23383"/>
    </source>
</evidence>
<dbReference type="InterPro" id="IPR056154">
    <property type="entry name" value="Beta-prop_IFT140_1st"/>
</dbReference>
<name>A0A8S1H923_9PELO</name>
<keyword evidence="4" id="KW-0539">Nucleus</keyword>
<dbReference type="InterPro" id="IPR036322">
    <property type="entry name" value="WD40_repeat_dom_sf"/>
</dbReference>
<dbReference type="GO" id="GO:0005847">
    <property type="term" value="C:mRNA cleavage and polyadenylation specificity factor complex"/>
    <property type="evidence" value="ECO:0007669"/>
    <property type="project" value="TreeGrafter"/>
</dbReference>
<dbReference type="AlphaFoldDB" id="A0A8S1H923"/>
<keyword evidence="2 5" id="KW-0853">WD repeat</keyword>
<feature type="compositionally biased region" description="Pro residues" evidence="6">
    <location>
        <begin position="738"/>
        <end position="748"/>
    </location>
</feature>
<sequence length="935" mass="103491">MAAMVSNMRFPIPGAAGPSNVTLTIQPSTSHSFRRPQQQNAGRFNHNPFQMGVGDMMGDGPGRRLRKNVANVRRHVDYVSTVLNHAEARLWQYGRKQRMLQQPDELYQNTALPVHCTMDVPVDCILTKFVRAAMNKVKCPVYSLCWSPEGKRLITGASTGEFTLWNGTAFNFETILQAHDSAIRAMRWSSNEQWLLSADQDGYVKYWQPNMNNVHMFAAHKDESVRGLCFAPTDVKFATASDDGTCRVWDFARCAEEKVLRGHGSEVRCIDWHPTKGLIVSGSRDTQQPVKLWDPKSGQCLATFQEHKSSVMAVEFNRNGNWLLTGGRDHLVKMYDIRVMKEMHTYRAHKKEVISVAWHPVHEGLFVSGGGDGSIAYWLVDSEKEIGFLEHAHDQAIWAMRWHPMGHILATGSNDNNTKFWARNRPGDTQEDIFGLSSIAMVGALDKEREPKAAPKPVAIDPLAEELALPENTFIPGMGLDDELYEQMNRDVHVGGMDSGLLVPDDLTRTQQGPMIGAKRTLIKQLPAKKAQRQFERMWNISKGVGAGTDDFSAVLGGMGRNDEQSSANSQNPHENAGRRAKPSLLGDAPTPSLLGGPKPTPSLLGPPSSRPPAPPGPPPTVNAGPWPPKPPLRPPPQPHQMPPPFQPPFDRSVPPSQQSFERSGPQSQQQQQYERLPPFQQHQSFDRDRPAPSQRSDAPMGQKTSTPPPATAPQQRQPLRPTPPMPPPQLFNKMGVPIPPPGLPPPGMSSAMWPLPPPLNVHQQQMLNRVGPPPPARSSGEDVDYRLPPPAAPSQSGDVDLRSVRMPPPINFGQPPPTKAPPKADESWRTSSGAAALQNKLPPPQFDLPPSTHQPNLPVDPRLNDPRLRPRNEEPRQEKKSGWMPQFNTAQPPQLPNPPQHQQQQGTGGPMRNGADSWRSQPSKNGQRRPGGPY</sequence>
<dbReference type="PANTHER" id="PTHR22836:SF0">
    <property type="entry name" value="PRE-MRNA 3' END PROCESSING PROTEIN WDR33"/>
    <property type="match status" value="1"/>
</dbReference>
<evidence type="ECO:0000256" key="3">
    <source>
        <dbReference type="ARBA" id="ARBA00022737"/>
    </source>
</evidence>
<feature type="repeat" description="WD" evidence="5">
    <location>
        <begin position="304"/>
        <end position="345"/>
    </location>
</feature>
<feature type="repeat" description="WD" evidence="5">
    <location>
        <begin position="390"/>
        <end position="421"/>
    </location>
</feature>
<feature type="repeat" description="WD" evidence="5">
    <location>
        <begin position="346"/>
        <end position="388"/>
    </location>
</feature>
<accession>A0A8S1H923</accession>
<evidence type="ECO:0000313" key="9">
    <source>
        <dbReference type="Proteomes" id="UP000835052"/>
    </source>
</evidence>
<feature type="compositionally biased region" description="Pro residues" evidence="6">
    <location>
        <begin position="807"/>
        <end position="821"/>
    </location>
</feature>
<reference evidence="8" key="1">
    <citation type="submission" date="2020-10" db="EMBL/GenBank/DDBJ databases">
        <authorList>
            <person name="Kikuchi T."/>
        </authorList>
    </citation>
    <scope>NUCLEOTIDE SEQUENCE</scope>
    <source>
        <strain evidence="8">NKZ352</strain>
    </source>
</reference>